<evidence type="ECO:0000256" key="1">
    <source>
        <dbReference type="SAM" id="MobiDB-lite"/>
    </source>
</evidence>
<evidence type="ECO:0000313" key="3">
    <source>
        <dbReference type="Proteomes" id="UP000257109"/>
    </source>
</evidence>
<dbReference type="AlphaFoldDB" id="A0A371FPE5"/>
<organism evidence="2 3">
    <name type="scientific">Mucuna pruriens</name>
    <name type="common">Velvet bean</name>
    <name type="synonym">Dolichos pruriens</name>
    <dbReference type="NCBI Taxonomy" id="157652"/>
    <lineage>
        <taxon>Eukaryota</taxon>
        <taxon>Viridiplantae</taxon>
        <taxon>Streptophyta</taxon>
        <taxon>Embryophyta</taxon>
        <taxon>Tracheophyta</taxon>
        <taxon>Spermatophyta</taxon>
        <taxon>Magnoliopsida</taxon>
        <taxon>eudicotyledons</taxon>
        <taxon>Gunneridae</taxon>
        <taxon>Pentapetalae</taxon>
        <taxon>rosids</taxon>
        <taxon>fabids</taxon>
        <taxon>Fabales</taxon>
        <taxon>Fabaceae</taxon>
        <taxon>Papilionoideae</taxon>
        <taxon>50 kb inversion clade</taxon>
        <taxon>NPAAA clade</taxon>
        <taxon>indigoferoid/millettioid clade</taxon>
        <taxon>Phaseoleae</taxon>
        <taxon>Mucuna</taxon>
    </lineage>
</organism>
<protein>
    <submittedName>
        <fullName evidence="2">Uncharacterized protein</fullName>
    </submittedName>
</protein>
<keyword evidence="3" id="KW-1185">Reference proteome</keyword>
<name>A0A371FPE5_MUCPR</name>
<gene>
    <name evidence="2" type="ORF">CR513_39264</name>
</gene>
<comment type="caution">
    <text evidence="2">The sequence shown here is derived from an EMBL/GenBank/DDBJ whole genome shotgun (WGS) entry which is preliminary data.</text>
</comment>
<reference evidence="2" key="1">
    <citation type="submission" date="2018-05" db="EMBL/GenBank/DDBJ databases">
        <title>Draft genome of Mucuna pruriens seed.</title>
        <authorList>
            <person name="Nnadi N.E."/>
            <person name="Vos R."/>
            <person name="Hasami M.H."/>
            <person name="Devisetty U.K."/>
            <person name="Aguiy J.C."/>
        </authorList>
    </citation>
    <scope>NUCLEOTIDE SEQUENCE [LARGE SCALE GENOMIC DNA]</scope>
    <source>
        <strain evidence="2">JCA_2017</strain>
    </source>
</reference>
<feature type="non-terminal residue" evidence="2">
    <location>
        <position position="1"/>
    </location>
</feature>
<dbReference type="EMBL" id="QJKJ01008291">
    <property type="protein sequence ID" value="RDX80215.1"/>
    <property type="molecule type" value="Genomic_DNA"/>
</dbReference>
<evidence type="ECO:0000313" key="2">
    <source>
        <dbReference type="EMBL" id="RDX80215.1"/>
    </source>
</evidence>
<accession>A0A371FPE5</accession>
<feature type="region of interest" description="Disordered" evidence="1">
    <location>
        <begin position="129"/>
        <end position="154"/>
    </location>
</feature>
<feature type="compositionally biased region" description="Polar residues" evidence="1">
    <location>
        <begin position="133"/>
        <end position="154"/>
    </location>
</feature>
<dbReference type="Proteomes" id="UP000257109">
    <property type="component" value="Unassembled WGS sequence"/>
</dbReference>
<sequence>MVDELSMPFPSAYLTKTWPQDVLTYGLRGLKGLNVSGDRHPLFFPKLLSESETWPHVLFLVAQGLKGLNANNGDNLALVTFKPLSKSESHLLPVHVFEVLNGWIGVSTFKLASVLARLNLPGIEEGFEGASGKTDSTSAETSGKESSTTNALSSSHGGVATVILLTYFPSLGNLISKHFVRNLRHSGHTGCHLSRKDLEELCLYVAAINRRGLQFKLVDFRVDHVALRVHGKELFRVPSLTRIRLPALFYQTHKVLGGTVREQRSLPRFNVLAGSLSLKVVILKRHFPCQQLEAYHPKAVDIGFLREPAEVLQYVGVGEREQGGNLDLVGLSLTLKVAQCEAMSEPLDLLKIPPAAQSTSGLVILGPNQHRNWADLRPIKKLLEQRIRDTLLALGCRPLPLTLILHRFNEPPPVLRPRVFQLLANLARDQILFPEPPLEQLRVVPFHVVLPSQHDLLLDLLVRIQT</sequence>
<proteinExistence type="predicted"/>